<gene>
    <name evidence="7" type="ORF">CUV01_08415</name>
</gene>
<dbReference type="GO" id="GO:0005576">
    <property type="term" value="C:extracellular region"/>
    <property type="evidence" value="ECO:0007669"/>
    <property type="project" value="UniProtKB-SubCell"/>
</dbReference>
<dbReference type="SMART" id="SM00155">
    <property type="entry name" value="PLDc"/>
    <property type="match status" value="2"/>
</dbReference>
<comment type="subcellular location">
    <subcellularLocation>
        <location evidence="2">Secreted</location>
    </subcellularLocation>
</comment>
<dbReference type="InterPro" id="IPR001736">
    <property type="entry name" value="PLipase_D/transphosphatidylase"/>
</dbReference>
<protein>
    <recommendedName>
        <fullName evidence="3">Phospholipase D</fullName>
    </recommendedName>
    <alternativeName>
        <fullName evidence="5">Choline phosphatase</fullName>
    </alternativeName>
</protein>
<accession>A0A2K9EEM5</accession>
<dbReference type="PROSITE" id="PS50035">
    <property type="entry name" value="PLD"/>
    <property type="match status" value="2"/>
</dbReference>
<evidence type="ECO:0000256" key="2">
    <source>
        <dbReference type="ARBA" id="ARBA00004613"/>
    </source>
</evidence>
<dbReference type="SUPFAM" id="SSF56024">
    <property type="entry name" value="Phospholipase D/nuclease"/>
    <property type="match status" value="2"/>
</dbReference>
<dbReference type="Gene3D" id="3.30.870.10">
    <property type="entry name" value="Endonuclease Chain A"/>
    <property type="match status" value="2"/>
</dbReference>
<keyword evidence="8" id="KW-1185">Reference proteome</keyword>
<comment type="function">
    <text evidence="1">Could be a virulence factor.</text>
</comment>
<name>A0A2K9EEM5_9RHOB</name>
<sequence>MRWLKMILWVLLIILILWFVGRLIFPVPSGDGQEVETSIPFDPATTLGPQAQEAQSAHPDQSGVIPLPDGQGALISRVKLADGAERSIDAMYYIWHSDASGLILLDALRKAAERGVRVRLLLDDNGIHGLDPTLAALNAMPNFSVRIFNPSTTRSPKMLGYALYPLRMNRRMHNKAFLVDGAVAIVGGRNIGDEYFAMGDAPAYLDLDVVGVGSVVTDTAAIFDEYWNSQPVLALDKVIKGQGDLASFDSAVAEAEASTEGQIFAANAQSAVDQFVNGQTPPLEWTDVQVVADDPIKGMGTHDKEQLMISRLGNILGDVQKNLDVISAYFVPGKAGSQIFADLAEKGINVSIMTNSWEATDVPMVHAGYVKYRRELLEAGVKLYELKPIAGLSQGKDELGPIGSSGASLHAKTFSADGARVFIGSFNFDPRSASLNCEMGFLIDSPSIARAGSAALTEGLATRSFQPELEGDKMVWRDPQPDGSVNTIEHEPGLGVFDRVVVYVMNVLPIEWLL</sequence>
<dbReference type="GO" id="GO:0030572">
    <property type="term" value="F:phosphatidyltransferase activity"/>
    <property type="evidence" value="ECO:0007669"/>
    <property type="project" value="UniProtKB-ARBA"/>
</dbReference>
<reference evidence="7 8" key="1">
    <citation type="submission" date="2017-12" db="EMBL/GenBank/DDBJ databases">
        <authorList>
            <person name="Hurst M.R.H."/>
        </authorList>
    </citation>
    <scope>NUCLEOTIDE SEQUENCE [LARGE SCALE GENOMIC DNA]</scope>
    <source>
        <strain evidence="7 8">BM15</strain>
    </source>
</reference>
<evidence type="ECO:0000259" key="6">
    <source>
        <dbReference type="PROSITE" id="PS50035"/>
    </source>
</evidence>
<dbReference type="InterPro" id="IPR025202">
    <property type="entry name" value="PLD-like_dom"/>
</dbReference>
<feature type="domain" description="PLD phosphodiesterase" evidence="6">
    <location>
        <begin position="405"/>
        <end position="432"/>
    </location>
</feature>
<evidence type="ECO:0000256" key="3">
    <source>
        <dbReference type="ARBA" id="ARBA00018392"/>
    </source>
</evidence>
<keyword evidence="4" id="KW-0964">Secreted</keyword>
<organism evidence="7 8">
    <name type="scientific">Paracoccus tegillarcae</name>
    <dbReference type="NCBI Taxonomy" id="1529068"/>
    <lineage>
        <taxon>Bacteria</taxon>
        <taxon>Pseudomonadati</taxon>
        <taxon>Pseudomonadota</taxon>
        <taxon>Alphaproteobacteria</taxon>
        <taxon>Rhodobacterales</taxon>
        <taxon>Paracoccaceae</taxon>
        <taxon>Paracoccus</taxon>
    </lineage>
</organism>
<feature type="domain" description="PLD phosphodiesterase" evidence="6">
    <location>
        <begin position="168"/>
        <end position="195"/>
    </location>
</feature>
<evidence type="ECO:0000256" key="1">
    <source>
        <dbReference type="ARBA" id="ARBA00003145"/>
    </source>
</evidence>
<dbReference type="OrthoDB" id="9814092at2"/>
<dbReference type="Proteomes" id="UP000233742">
    <property type="component" value="Chromosome"/>
</dbReference>
<evidence type="ECO:0000313" key="7">
    <source>
        <dbReference type="EMBL" id="AUH33410.1"/>
    </source>
</evidence>
<dbReference type="CDD" id="cd09113">
    <property type="entry name" value="PLDc_ymdC_like_2"/>
    <property type="match status" value="1"/>
</dbReference>
<proteinExistence type="predicted"/>
<evidence type="ECO:0000313" key="8">
    <source>
        <dbReference type="Proteomes" id="UP000233742"/>
    </source>
</evidence>
<dbReference type="EMBL" id="CP025408">
    <property type="protein sequence ID" value="AUH33410.1"/>
    <property type="molecule type" value="Genomic_DNA"/>
</dbReference>
<dbReference type="PANTHER" id="PTHR21248">
    <property type="entry name" value="CARDIOLIPIN SYNTHASE"/>
    <property type="match status" value="1"/>
</dbReference>
<evidence type="ECO:0000256" key="4">
    <source>
        <dbReference type="ARBA" id="ARBA00022525"/>
    </source>
</evidence>
<evidence type="ECO:0000256" key="5">
    <source>
        <dbReference type="ARBA" id="ARBA00029594"/>
    </source>
</evidence>
<dbReference type="AlphaFoldDB" id="A0A2K9EEM5"/>
<dbReference type="GO" id="GO:0032049">
    <property type="term" value="P:cardiolipin biosynthetic process"/>
    <property type="evidence" value="ECO:0007669"/>
    <property type="project" value="UniProtKB-ARBA"/>
</dbReference>
<dbReference type="Pfam" id="PF13091">
    <property type="entry name" value="PLDc_2"/>
    <property type="match status" value="2"/>
</dbReference>
<dbReference type="PANTHER" id="PTHR21248:SF12">
    <property type="entry name" value="CARDIOLIPIN SYNTHASE C"/>
    <property type="match status" value="1"/>
</dbReference>
<dbReference type="KEGG" id="paro:CUV01_08415"/>
<dbReference type="CDD" id="cd09111">
    <property type="entry name" value="PLDc_ymdC_like_1"/>
    <property type="match status" value="1"/>
</dbReference>